<name>A0A9W6Z0H5_AMBMO</name>
<evidence type="ECO:0000313" key="3">
    <source>
        <dbReference type="Proteomes" id="UP001165063"/>
    </source>
</evidence>
<feature type="region of interest" description="Disordered" evidence="1">
    <location>
        <begin position="1"/>
        <end position="50"/>
    </location>
</feature>
<comment type="caution">
    <text evidence="2">The sequence shown here is derived from an EMBL/GenBank/DDBJ whole genome shotgun (WGS) entry which is preliminary data.</text>
</comment>
<reference evidence="2" key="1">
    <citation type="submission" date="2023-04" db="EMBL/GenBank/DDBJ databases">
        <title>Ambrosiozyma monospora NBRC 1965.</title>
        <authorList>
            <person name="Ichikawa N."/>
            <person name="Sato H."/>
            <person name="Tonouchi N."/>
        </authorList>
    </citation>
    <scope>NUCLEOTIDE SEQUENCE</scope>
    <source>
        <strain evidence="2">NBRC 1965</strain>
    </source>
</reference>
<protein>
    <submittedName>
        <fullName evidence="2">Unnamed protein product</fullName>
    </submittedName>
</protein>
<accession>A0A9W6Z0H5</accession>
<dbReference type="AlphaFoldDB" id="A0A9W6Z0H5"/>
<feature type="compositionally biased region" description="Low complexity" evidence="1">
    <location>
        <begin position="24"/>
        <end position="38"/>
    </location>
</feature>
<keyword evidence="3" id="KW-1185">Reference proteome</keyword>
<evidence type="ECO:0000313" key="2">
    <source>
        <dbReference type="EMBL" id="GMG39293.1"/>
    </source>
</evidence>
<dbReference type="Proteomes" id="UP001165063">
    <property type="component" value="Unassembled WGS sequence"/>
</dbReference>
<dbReference type="OrthoDB" id="5865767at2759"/>
<dbReference type="PANTHER" id="PTHR37283:SF1">
    <property type="entry name" value="PH DOMAIN-CONTAINING PROTEIN YHR131C"/>
    <property type="match status" value="1"/>
</dbReference>
<dbReference type="PANTHER" id="PTHR37283">
    <property type="entry name" value="PH DOMAIN-CONTAINING PROTEIN YHR131C"/>
    <property type="match status" value="1"/>
</dbReference>
<sequence length="305" mass="34573">MSHSPPPYGHLDYGFKEPLKTPFSDSNASKTSTTSTTSNDHVEHEKPPPYTPSVSYSSLCFYYNELENSSNSSTLPTPVIIDINSTQLNIYKLNHNYTRYASFYCSKLLPEYIDANINIKYPSLSDSYNSDGVNHGGSIGSRSNSSSSLSSLKQLTKKKSKFTKMLKKLSITNNTSTTQDEVPNLSIHEQANSTKCQTIHKLLYYHPGIDTFIYPDPKQRVQSLNLLKDGLLKSISMQEIVEFGNAVDFLEKPFALRFVLANCQFLLISYTSRQFLRLFHKLNIARELSLDLDLRVTNPSRCFWC</sequence>
<gene>
    <name evidence="2" type="ORF">Amon01_000521700</name>
</gene>
<organism evidence="2 3">
    <name type="scientific">Ambrosiozyma monospora</name>
    <name type="common">Yeast</name>
    <name type="synonym">Endomycopsis monosporus</name>
    <dbReference type="NCBI Taxonomy" id="43982"/>
    <lineage>
        <taxon>Eukaryota</taxon>
        <taxon>Fungi</taxon>
        <taxon>Dikarya</taxon>
        <taxon>Ascomycota</taxon>
        <taxon>Saccharomycotina</taxon>
        <taxon>Pichiomycetes</taxon>
        <taxon>Pichiales</taxon>
        <taxon>Pichiaceae</taxon>
        <taxon>Ambrosiozyma</taxon>
    </lineage>
</organism>
<dbReference type="EMBL" id="BSXU01002799">
    <property type="protein sequence ID" value="GMG39293.1"/>
    <property type="molecule type" value="Genomic_DNA"/>
</dbReference>
<proteinExistence type="predicted"/>
<evidence type="ECO:0000256" key="1">
    <source>
        <dbReference type="SAM" id="MobiDB-lite"/>
    </source>
</evidence>